<proteinExistence type="predicted"/>
<dbReference type="SMART" id="SM00739">
    <property type="entry name" value="KOW"/>
    <property type="match status" value="4"/>
</dbReference>
<dbReference type="InParanoid" id="A0A0C3DEN8"/>
<organism evidence="3 4">
    <name type="scientific">Scleroderma citrinum Foug A</name>
    <dbReference type="NCBI Taxonomy" id="1036808"/>
    <lineage>
        <taxon>Eukaryota</taxon>
        <taxon>Fungi</taxon>
        <taxon>Dikarya</taxon>
        <taxon>Basidiomycota</taxon>
        <taxon>Agaricomycotina</taxon>
        <taxon>Agaricomycetes</taxon>
        <taxon>Agaricomycetidae</taxon>
        <taxon>Boletales</taxon>
        <taxon>Sclerodermatineae</taxon>
        <taxon>Sclerodermataceae</taxon>
        <taxon>Scleroderma</taxon>
    </lineage>
</organism>
<dbReference type="EMBL" id="KN822152">
    <property type="protein sequence ID" value="KIM54551.1"/>
    <property type="molecule type" value="Genomic_DNA"/>
</dbReference>
<evidence type="ECO:0000313" key="3">
    <source>
        <dbReference type="EMBL" id="KIM54551.1"/>
    </source>
</evidence>
<reference evidence="4" key="2">
    <citation type="submission" date="2015-01" db="EMBL/GenBank/DDBJ databases">
        <title>Evolutionary Origins and Diversification of the Mycorrhizal Mutualists.</title>
        <authorList>
            <consortium name="DOE Joint Genome Institute"/>
            <consortium name="Mycorrhizal Genomics Consortium"/>
            <person name="Kohler A."/>
            <person name="Kuo A."/>
            <person name="Nagy L.G."/>
            <person name="Floudas D."/>
            <person name="Copeland A."/>
            <person name="Barry K.W."/>
            <person name="Cichocki N."/>
            <person name="Veneault-Fourrey C."/>
            <person name="LaButti K."/>
            <person name="Lindquist E.A."/>
            <person name="Lipzen A."/>
            <person name="Lundell T."/>
            <person name="Morin E."/>
            <person name="Murat C."/>
            <person name="Riley R."/>
            <person name="Ohm R."/>
            <person name="Sun H."/>
            <person name="Tunlid A."/>
            <person name="Henrissat B."/>
            <person name="Grigoriev I.V."/>
            <person name="Hibbett D.S."/>
            <person name="Martin F."/>
        </authorList>
    </citation>
    <scope>NUCLEOTIDE SEQUENCE [LARGE SCALE GENOMIC DNA]</scope>
    <source>
        <strain evidence="4">Foug A</strain>
    </source>
</reference>
<gene>
    <name evidence="3" type="ORF">SCLCIDRAFT_30993</name>
</gene>
<protein>
    <recommendedName>
        <fullName evidence="2">KOW domain-containing protein</fullName>
    </recommendedName>
</protein>
<dbReference type="InterPro" id="IPR008991">
    <property type="entry name" value="Translation_prot_SH3-like_sf"/>
</dbReference>
<dbReference type="STRING" id="1036808.A0A0C3DEN8"/>
<dbReference type="SUPFAM" id="SSF50104">
    <property type="entry name" value="Translation proteins SH3-like domain"/>
    <property type="match status" value="1"/>
</dbReference>
<feature type="domain" description="KOW" evidence="2">
    <location>
        <begin position="189"/>
        <end position="216"/>
    </location>
</feature>
<dbReference type="HOGENOM" id="CLU_566936_0_0_1"/>
<dbReference type="OrthoDB" id="28901at2759"/>
<dbReference type="InterPro" id="IPR005824">
    <property type="entry name" value="KOW"/>
</dbReference>
<feature type="compositionally biased region" description="Pro residues" evidence="1">
    <location>
        <begin position="468"/>
        <end position="478"/>
    </location>
</feature>
<dbReference type="Proteomes" id="UP000053989">
    <property type="component" value="Unassembled WGS sequence"/>
</dbReference>
<keyword evidence="4" id="KW-1185">Reference proteome</keyword>
<feature type="domain" description="KOW" evidence="2">
    <location>
        <begin position="33"/>
        <end position="60"/>
    </location>
</feature>
<reference evidence="3 4" key="1">
    <citation type="submission" date="2014-04" db="EMBL/GenBank/DDBJ databases">
        <authorList>
            <consortium name="DOE Joint Genome Institute"/>
            <person name="Kuo A."/>
            <person name="Kohler A."/>
            <person name="Nagy L.G."/>
            <person name="Floudas D."/>
            <person name="Copeland A."/>
            <person name="Barry K.W."/>
            <person name="Cichocki N."/>
            <person name="Veneault-Fourrey C."/>
            <person name="LaButti K."/>
            <person name="Lindquist E.A."/>
            <person name="Lipzen A."/>
            <person name="Lundell T."/>
            <person name="Morin E."/>
            <person name="Murat C."/>
            <person name="Sun H."/>
            <person name="Tunlid A."/>
            <person name="Henrissat B."/>
            <person name="Grigoriev I.V."/>
            <person name="Hibbett D.S."/>
            <person name="Martin F."/>
            <person name="Nordberg H.P."/>
            <person name="Cantor M.N."/>
            <person name="Hua S.X."/>
        </authorList>
    </citation>
    <scope>NUCLEOTIDE SEQUENCE [LARGE SCALE GENOMIC DNA]</scope>
    <source>
        <strain evidence="3 4">Foug A</strain>
    </source>
</reference>
<feature type="domain" description="KOW" evidence="2">
    <location>
        <begin position="326"/>
        <end position="353"/>
    </location>
</feature>
<evidence type="ECO:0000256" key="1">
    <source>
        <dbReference type="SAM" id="MobiDB-lite"/>
    </source>
</evidence>
<sequence>INTSVPPSHRSIIWRITLVPPEEVASLYSPREVFASAFWVRFKRGIYKNDIGYVLSRDGDRVDILVAPRDRPYDSDLRKLFFDADAARLAEYTVTVEKQALEVVEVPHPDDLAFHSLVGINPSLVSQTIKIFSAQLWREGDLVRVVEGELRNNPGHIISVDLENKSAAVEIDYRGLINYSCPIFELQRMYKHGDSVKIFAGPEKGTSGCVLDHRGENLILTVSRHGEMTEVEVDPMLVHSYTPDHMVSEVTQRLNTYSHDPEPPQDPIQIGDRRIVRVALPTLWVDPLARHKSLEEDMIPWGSSELSCEDDTIGLSDLLAVSHGYDVTIGDLVEVVRGKYYGFTGTVLNVNFRKASMDIRCKDLMLNVRISSCAKISNWMPLSLHRGCEVWVIAGDKKGRQAHLVSHGRQSSIISMPGYPDFQVKNTNIATSTGYLFTGNKLDDAHLNALIALQRRSFIPDAIELSRPTPPPSRPPSPAAEQPESGKTNFDPWTISQSDLTPAASFDYPTVPASATPTVDKGMEL</sequence>
<accession>A0A0C3DEN8</accession>
<dbReference type="AlphaFoldDB" id="A0A0C3DEN8"/>
<feature type="domain" description="KOW" evidence="2">
    <location>
        <begin position="136"/>
        <end position="163"/>
    </location>
</feature>
<evidence type="ECO:0000313" key="4">
    <source>
        <dbReference type="Proteomes" id="UP000053989"/>
    </source>
</evidence>
<feature type="non-terminal residue" evidence="3">
    <location>
        <position position="1"/>
    </location>
</feature>
<feature type="region of interest" description="Disordered" evidence="1">
    <location>
        <begin position="463"/>
        <end position="525"/>
    </location>
</feature>
<name>A0A0C3DEN8_9AGAM</name>
<evidence type="ECO:0000259" key="2">
    <source>
        <dbReference type="SMART" id="SM00739"/>
    </source>
</evidence>
<dbReference type="Pfam" id="PF00467">
    <property type="entry name" value="KOW"/>
    <property type="match status" value="1"/>
</dbReference>